<evidence type="ECO:0000256" key="7">
    <source>
        <dbReference type="ARBA" id="ARBA00023132"/>
    </source>
</evidence>
<evidence type="ECO:0000313" key="10">
    <source>
        <dbReference type="EMBL" id="KAG2267837.1"/>
    </source>
</evidence>
<feature type="compositionally biased region" description="Low complexity" evidence="9">
    <location>
        <begin position="279"/>
        <end position="294"/>
    </location>
</feature>
<dbReference type="GO" id="GO:0006606">
    <property type="term" value="P:protein import into nucleus"/>
    <property type="evidence" value="ECO:0007669"/>
    <property type="project" value="TreeGrafter"/>
</dbReference>
<dbReference type="GO" id="GO:0006405">
    <property type="term" value="P:RNA export from nucleus"/>
    <property type="evidence" value="ECO:0007669"/>
    <property type="project" value="TreeGrafter"/>
</dbReference>
<dbReference type="AlphaFoldDB" id="A0A8X7QEL3"/>
<comment type="caution">
    <text evidence="10">The sequence shown here is derived from an EMBL/GenBank/DDBJ whole genome shotgun (WGS) entry which is preliminary data.</text>
</comment>
<dbReference type="InterPro" id="IPR037665">
    <property type="entry name" value="Nucleoporin_S59-like"/>
</dbReference>
<name>A0A8X7QEL3_BRACI</name>
<keyword evidence="7" id="KW-0906">Nuclear pore complex</keyword>
<evidence type="ECO:0000256" key="2">
    <source>
        <dbReference type="ARBA" id="ARBA00008926"/>
    </source>
</evidence>
<feature type="region of interest" description="Disordered" evidence="9">
    <location>
        <begin position="84"/>
        <end position="131"/>
    </location>
</feature>
<accession>A0A8X7QEL3</accession>
<reference evidence="10 11" key="1">
    <citation type="submission" date="2020-02" db="EMBL/GenBank/DDBJ databases">
        <authorList>
            <person name="Ma Q."/>
            <person name="Huang Y."/>
            <person name="Song X."/>
            <person name="Pei D."/>
        </authorList>
    </citation>
    <scope>NUCLEOTIDE SEQUENCE [LARGE SCALE GENOMIC DNA]</scope>
    <source>
        <strain evidence="10">Sxm20200214</strain>
        <tissue evidence="10">Leaf</tissue>
    </source>
</reference>
<dbReference type="GO" id="GO:0017056">
    <property type="term" value="F:structural constituent of nuclear pore"/>
    <property type="evidence" value="ECO:0007669"/>
    <property type="project" value="TreeGrafter"/>
</dbReference>
<evidence type="ECO:0000256" key="6">
    <source>
        <dbReference type="ARBA" id="ARBA00023010"/>
    </source>
</evidence>
<feature type="compositionally biased region" description="Basic and acidic residues" evidence="9">
    <location>
        <begin position="729"/>
        <end position="746"/>
    </location>
</feature>
<keyword evidence="3" id="KW-0813">Transport</keyword>
<feature type="region of interest" description="Disordered" evidence="9">
    <location>
        <begin position="1"/>
        <end position="39"/>
    </location>
</feature>
<dbReference type="PANTHER" id="PTHR23198:SF22">
    <property type="entry name" value="PEPTIDASE S59 DOMAIN-CONTAINING PROTEIN"/>
    <property type="match status" value="1"/>
</dbReference>
<dbReference type="EMBL" id="JAAMPC010000013">
    <property type="protein sequence ID" value="KAG2267837.1"/>
    <property type="molecule type" value="Genomic_DNA"/>
</dbReference>
<dbReference type="FunFam" id="1.10.10.2360:FF:000001">
    <property type="entry name" value="Nuclear pore complex protein Nup98-Nup96"/>
    <property type="match status" value="1"/>
</dbReference>
<dbReference type="GO" id="GO:0034398">
    <property type="term" value="P:telomere tethering at nuclear periphery"/>
    <property type="evidence" value="ECO:0007669"/>
    <property type="project" value="TreeGrafter"/>
</dbReference>
<sequence>MFGSSNPFGQSSGTSPFGSQSQSMFGQTSNSSSGNPFAPATPFGTSAPFGGQTGVQYLVALQLVFWCTSTSSSPAFGNPTPAFGASPASSPSIGSSAFGQKPLGFSTPQSNPFGSTTQQSQPAFGNSTFGSSTPFGATSTPAFGASSTPAFGATSTPAFGASSTPAFGATNTPAFGSNQPSFGATNTPAFGASPTPAFGGTGTTFGNTGFGASSTPAFGASATPAFGASGAPAFGSSSTPAFGASSSPAFGASTTPTFGASNTSSFSFGSSPAFGQSTSAFGSSAFGSTPSPFGAQGAQASTPTFGSSGFGQSPFGGQQQGGSRAVPYAPTVEAETGSGAPAGKLESISAMQAYKDKSHEELRWEDYQRGDKGGPRPAGQTPGNTGFGVSAAQPNPFAPSPAFGQTPANPTNPFSSSTSTNPFALKPQQLPVQVLERLPQILVPRPLLKPSLGQTGSAFGQTGSAFGQTGSAFGQTGSAFGQFGQSSAPAFGQTNIFNKPSTGFGNLFSSSSSLTTSSSSPFGQTMPAGMTPFQSSQPGQASNGFGFNNFGQTQAANATGNAGGLGFFGQGNFGQTPAPPSSVVLQPVTVTNPFGTLPAMPQISINQSGTSPSIQYGISSMPVVDKPVPVRISSLLTSRHLLQRRARLPARKYRPGDNGPKVPFFADDEENSSSTPKADALFIPRENPRALVIRPVQQWSSRVKPTIRRTAPLLHYMKMTPEIATDAANHDKNDNREHGSAEERTHPFVNGNHKSNGSTSTDHAGEKDRPSRTLGGHRAGEAAVVHEHSADIEALMPKLRQSDYFTEPSIRN</sequence>
<evidence type="ECO:0000256" key="1">
    <source>
        <dbReference type="ARBA" id="ARBA00004567"/>
    </source>
</evidence>
<evidence type="ECO:0000256" key="8">
    <source>
        <dbReference type="ARBA" id="ARBA00023242"/>
    </source>
</evidence>
<keyword evidence="6" id="KW-0811">Translocation</keyword>
<feature type="region of interest" description="Disordered" evidence="9">
    <location>
        <begin position="279"/>
        <end position="424"/>
    </location>
</feature>
<dbReference type="GO" id="GO:0044614">
    <property type="term" value="C:nuclear pore cytoplasmic filaments"/>
    <property type="evidence" value="ECO:0007669"/>
    <property type="project" value="TreeGrafter"/>
</dbReference>
<gene>
    <name evidence="10" type="ORF">Bca52824_062392</name>
</gene>
<feature type="compositionally biased region" description="Low complexity" evidence="9">
    <location>
        <begin position="301"/>
        <end position="323"/>
    </location>
</feature>
<feature type="compositionally biased region" description="Low complexity" evidence="9">
    <location>
        <begin position="406"/>
        <end position="424"/>
    </location>
</feature>
<keyword evidence="8" id="KW-0539">Nucleus</keyword>
<feature type="region of interest" description="Disordered" evidence="9">
    <location>
        <begin position="729"/>
        <end position="781"/>
    </location>
</feature>
<organism evidence="10 11">
    <name type="scientific">Brassica carinata</name>
    <name type="common">Ethiopian mustard</name>
    <name type="synonym">Abyssinian cabbage</name>
    <dbReference type="NCBI Taxonomy" id="52824"/>
    <lineage>
        <taxon>Eukaryota</taxon>
        <taxon>Viridiplantae</taxon>
        <taxon>Streptophyta</taxon>
        <taxon>Embryophyta</taxon>
        <taxon>Tracheophyta</taxon>
        <taxon>Spermatophyta</taxon>
        <taxon>Magnoliopsida</taxon>
        <taxon>eudicotyledons</taxon>
        <taxon>Gunneridae</taxon>
        <taxon>Pentapetalae</taxon>
        <taxon>rosids</taxon>
        <taxon>malvids</taxon>
        <taxon>Brassicales</taxon>
        <taxon>Brassicaceae</taxon>
        <taxon>Brassiceae</taxon>
        <taxon>Brassica</taxon>
    </lineage>
</organism>
<feature type="compositionally biased region" description="Polar residues" evidence="9">
    <location>
        <begin position="170"/>
        <end position="188"/>
    </location>
</feature>
<keyword evidence="5" id="KW-0653">Protein transport</keyword>
<dbReference type="GO" id="GO:0003723">
    <property type="term" value="F:RNA binding"/>
    <property type="evidence" value="ECO:0007669"/>
    <property type="project" value="TreeGrafter"/>
</dbReference>
<feature type="compositionally biased region" description="Polar residues" evidence="9">
    <location>
        <begin position="752"/>
        <end position="762"/>
    </location>
</feature>
<dbReference type="Proteomes" id="UP000886595">
    <property type="component" value="Unassembled WGS sequence"/>
</dbReference>
<dbReference type="GO" id="GO:0008139">
    <property type="term" value="F:nuclear localization sequence binding"/>
    <property type="evidence" value="ECO:0007669"/>
    <property type="project" value="TreeGrafter"/>
</dbReference>
<dbReference type="GO" id="GO:0051028">
    <property type="term" value="P:mRNA transport"/>
    <property type="evidence" value="ECO:0007669"/>
    <property type="project" value="UniProtKB-KW"/>
</dbReference>
<dbReference type="GO" id="GO:0000973">
    <property type="term" value="P:post-transcriptional tethering of RNA polymerase II gene DNA at nuclear periphery"/>
    <property type="evidence" value="ECO:0007669"/>
    <property type="project" value="TreeGrafter"/>
</dbReference>
<keyword evidence="4" id="KW-0509">mRNA transport</keyword>
<protein>
    <submittedName>
        <fullName evidence="10">Uncharacterized protein</fullName>
    </submittedName>
</protein>
<evidence type="ECO:0000256" key="5">
    <source>
        <dbReference type="ARBA" id="ARBA00022927"/>
    </source>
</evidence>
<feature type="compositionally biased region" description="Polar residues" evidence="9">
    <location>
        <begin position="1"/>
        <end position="35"/>
    </location>
</feature>
<keyword evidence="11" id="KW-1185">Reference proteome</keyword>
<dbReference type="Pfam" id="PF21240">
    <property type="entry name" value="Nup98_GLEBS"/>
    <property type="match status" value="1"/>
</dbReference>
<feature type="compositionally biased region" description="Basic and acidic residues" evidence="9">
    <location>
        <begin position="354"/>
        <end position="374"/>
    </location>
</feature>
<evidence type="ECO:0000256" key="9">
    <source>
        <dbReference type="SAM" id="MobiDB-lite"/>
    </source>
</evidence>
<evidence type="ECO:0000256" key="4">
    <source>
        <dbReference type="ARBA" id="ARBA00022816"/>
    </source>
</evidence>
<evidence type="ECO:0000313" key="11">
    <source>
        <dbReference type="Proteomes" id="UP000886595"/>
    </source>
</evidence>
<comment type="subcellular location">
    <subcellularLocation>
        <location evidence="1">Nucleus</location>
        <location evidence="1">Nuclear pore complex</location>
    </subcellularLocation>
</comment>
<comment type="similarity">
    <text evidence="2">Belongs to the nucleoporin GLFG family.</text>
</comment>
<dbReference type="OrthoDB" id="3797628at2759"/>
<dbReference type="Gene3D" id="1.10.10.2360">
    <property type="match status" value="1"/>
</dbReference>
<proteinExistence type="inferred from homology"/>
<feature type="compositionally biased region" description="Low complexity" evidence="9">
    <location>
        <begin position="84"/>
        <end position="99"/>
    </location>
</feature>
<feature type="compositionally biased region" description="Polar residues" evidence="9">
    <location>
        <begin position="106"/>
        <end position="131"/>
    </location>
</feature>
<feature type="region of interest" description="Disordered" evidence="9">
    <location>
        <begin position="170"/>
        <end position="198"/>
    </location>
</feature>
<evidence type="ECO:0000256" key="3">
    <source>
        <dbReference type="ARBA" id="ARBA00022448"/>
    </source>
</evidence>
<dbReference type="PANTHER" id="PTHR23198">
    <property type="entry name" value="NUCLEOPORIN"/>
    <property type="match status" value="1"/>
</dbReference>
<feature type="region of interest" description="Disordered" evidence="9">
    <location>
        <begin position="235"/>
        <end position="256"/>
    </location>
</feature>
<feature type="region of interest" description="Disordered" evidence="9">
    <location>
        <begin position="651"/>
        <end position="680"/>
    </location>
</feature>